<sequence length="63" mass="6768">MSDRAQWLVVVVLFFAGIVAPLYLYLVGPGSFGLGFRDTYLAVPMIPALVLGAVGVWTAVRGR</sequence>
<dbReference type="InterPro" id="IPR058283">
    <property type="entry name" value="DUF7977"/>
</dbReference>
<dbReference type="EMBL" id="WUUU01000072">
    <property type="protein sequence ID" value="MXR20939.1"/>
    <property type="molecule type" value="Genomic_DNA"/>
</dbReference>
<comment type="caution">
    <text evidence="2">The sequence shown here is derived from an EMBL/GenBank/DDBJ whole genome shotgun (WGS) entry which is preliminary data.</text>
</comment>
<evidence type="ECO:0008006" key="4">
    <source>
        <dbReference type="Google" id="ProtNLM"/>
    </source>
</evidence>
<protein>
    <recommendedName>
        <fullName evidence="4">Cox cluster protein</fullName>
    </recommendedName>
</protein>
<feature type="transmembrane region" description="Helical" evidence="1">
    <location>
        <begin position="7"/>
        <end position="27"/>
    </location>
</feature>
<keyword evidence="1" id="KW-0812">Transmembrane</keyword>
<reference evidence="2 3" key="1">
    <citation type="submission" date="2019-12" db="EMBL/GenBank/DDBJ databases">
        <title>Isolation and characterization of three novel carbon monoxide-oxidizing members of Halobacteria from salione crusts and soils.</title>
        <authorList>
            <person name="Myers M.R."/>
            <person name="King G.M."/>
        </authorList>
    </citation>
    <scope>NUCLEOTIDE SEQUENCE [LARGE SCALE GENOMIC DNA]</scope>
    <source>
        <strain evidence="2 3">PCN9</strain>
    </source>
</reference>
<organism evidence="2 3">
    <name type="scientific">Halobacterium bonnevillei</name>
    <dbReference type="NCBI Taxonomy" id="2692200"/>
    <lineage>
        <taxon>Archaea</taxon>
        <taxon>Methanobacteriati</taxon>
        <taxon>Methanobacteriota</taxon>
        <taxon>Stenosarchaea group</taxon>
        <taxon>Halobacteria</taxon>
        <taxon>Halobacteriales</taxon>
        <taxon>Halobacteriaceae</taxon>
        <taxon>Halobacterium</taxon>
    </lineage>
</organism>
<evidence type="ECO:0000313" key="2">
    <source>
        <dbReference type="EMBL" id="MXR20939.1"/>
    </source>
</evidence>
<feature type="transmembrane region" description="Helical" evidence="1">
    <location>
        <begin position="39"/>
        <end position="60"/>
    </location>
</feature>
<name>A0A6B0STN8_9EURY</name>
<accession>A0A6B0STN8</accession>
<dbReference type="Pfam" id="PF25932">
    <property type="entry name" value="DUF7977"/>
    <property type="match status" value="1"/>
</dbReference>
<evidence type="ECO:0000256" key="1">
    <source>
        <dbReference type="SAM" id="Phobius"/>
    </source>
</evidence>
<dbReference type="Proteomes" id="UP000471521">
    <property type="component" value="Unassembled WGS sequence"/>
</dbReference>
<dbReference type="OrthoDB" id="205781at2157"/>
<proteinExistence type="predicted"/>
<keyword evidence="1" id="KW-0472">Membrane</keyword>
<gene>
    <name evidence="2" type="ORF">GRX66_10105</name>
</gene>
<keyword evidence="1" id="KW-1133">Transmembrane helix</keyword>
<dbReference type="AlphaFoldDB" id="A0A6B0STN8"/>
<evidence type="ECO:0000313" key="3">
    <source>
        <dbReference type="Proteomes" id="UP000471521"/>
    </source>
</evidence>
<keyword evidence="3" id="KW-1185">Reference proteome</keyword>